<dbReference type="EMBL" id="CP044543">
    <property type="protein sequence ID" value="QFI73605.1"/>
    <property type="molecule type" value="Genomic_DNA"/>
</dbReference>
<dbReference type="OrthoDB" id="9799173at2"/>
<dbReference type="KEGG" id="bbet:F8237_15045"/>
<accession>A0A5P6P5U2</accession>
<evidence type="ECO:0000259" key="1">
    <source>
        <dbReference type="Pfam" id="PF13274"/>
    </source>
</evidence>
<dbReference type="Proteomes" id="UP000325641">
    <property type="component" value="Chromosome"/>
</dbReference>
<organism evidence="2 3">
    <name type="scientific">Bradyrhizobium betae</name>
    <dbReference type="NCBI Taxonomy" id="244734"/>
    <lineage>
        <taxon>Bacteria</taxon>
        <taxon>Pseudomonadati</taxon>
        <taxon>Pseudomonadota</taxon>
        <taxon>Alphaproteobacteria</taxon>
        <taxon>Hyphomicrobiales</taxon>
        <taxon>Nitrobacteraceae</taxon>
        <taxon>Bradyrhizobium</taxon>
    </lineage>
</organism>
<reference evidence="3" key="1">
    <citation type="submission" date="2019-10" db="EMBL/GenBank/DDBJ databases">
        <title>Complete Genome Sequence of Bradyrhizobium betae type strain PL7HG1T.</title>
        <authorList>
            <person name="Bromfield E.S.P."/>
            <person name="Cloutier S."/>
        </authorList>
    </citation>
    <scope>NUCLEOTIDE SEQUENCE [LARGE SCALE GENOMIC DNA]</scope>
    <source>
        <strain evidence="3">PL7HG1</strain>
    </source>
</reference>
<dbReference type="InterPro" id="IPR025272">
    <property type="entry name" value="SocA_Panacea"/>
</dbReference>
<dbReference type="Pfam" id="PF13274">
    <property type="entry name" value="SocA_Panacea"/>
    <property type="match status" value="1"/>
</dbReference>
<evidence type="ECO:0000313" key="3">
    <source>
        <dbReference type="Proteomes" id="UP000325641"/>
    </source>
</evidence>
<dbReference type="RefSeq" id="WP_151645757.1">
    <property type="nucleotide sequence ID" value="NZ_CP044543.1"/>
</dbReference>
<feature type="domain" description="Antitoxin SocA-like Panacea" evidence="1">
    <location>
        <begin position="28"/>
        <end position="131"/>
    </location>
</feature>
<gene>
    <name evidence="2" type="ORF">F8237_15045</name>
</gene>
<sequence>MAQDGRAIANFVLDECDKRGVEVTNLSLQKIVYFCHVWSLIELKAPLIAQRFEAWEFGPVLPYLYREFKGFDRSPIRSRATRIDALTGQSQVVRYTFDRSAADVLTKVVEFYSRLRPSDLVELTHAKDSPWYNVWNHPGSVNPGMKIADEEIVRFYSKRVAPYILQ</sequence>
<proteinExistence type="predicted"/>
<dbReference type="AlphaFoldDB" id="A0A5P6P5U2"/>
<evidence type="ECO:0000313" key="2">
    <source>
        <dbReference type="EMBL" id="QFI73605.1"/>
    </source>
</evidence>
<name>A0A5P6P5U2_9BRAD</name>
<protein>
    <submittedName>
        <fullName evidence="2">SocA family protein</fullName>
    </submittedName>
</protein>